<gene>
    <name evidence="1" type="ORF">B9G99_04910</name>
</gene>
<dbReference type="KEGG" id="kus:B9G99_04910"/>
<dbReference type="OrthoDB" id="7531258at2"/>
<dbReference type="Proteomes" id="UP000250025">
    <property type="component" value="Chromosome"/>
</dbReference>
<proteinExistence type="predicted"/>
<keyword evidence="2" id="KW-1185">Reference proteome</keyword>
<dbReference type="InterPro" id="IPR043733">
    <property type="entry name" value="DUF5677"/>
</dbReference>
<dbReference type="Pfam" id="PF18928">
    <property type="entry name" value="DUF5677"/>
    <property type="match status" value="1"/>
</dbReference>
<name>A0A2Z2HGG5_9GAMM</name>
<sequence>METFHNQLIKVISEMEEANPVECRDIDIENIISEITPEIVASLKKSLQKTTGQMLWERRRLSTQFEARNLERWREGFDLLETHIVICTEAGEEFNKSYRPEAVENNDLVLDVVVRQHARACHIAQEILCLLKSGFPDAAHARWRALHEVNCTAMFIVKQGQDCAERFYFHDVVDSYDAMREHKKYENRLQEKGPSQAEIDDCKKEYDELIRRYGKSFSQLYGWAAHIFPSHQRVGFAAIEKNVGLDHMRPYYKWASQNIHASSKGMTSRLGLCEARHDILLVGQSNSGMTDPAHATAISLYQITTTLLCLKPALDHIVMCKIAGEYEQAVGDTFLRISQSKS</sequence>
<reference evidence="1 2" key="1">
    <citation type="journal article" date="2017" name="Int. J. Syst. Evol. Microbiol.">
        <title>Kushneria konosiri sp. nov., isolated from the Korean salt-fermented seafood Daemi-jeot.</title>
        <authorList>
            <person name="Yun J.H."/>
            <person name="Park S.K."/>
            <person name="Lee J.Y."/>
            <person name="Jung M.J."/>
            <person name="Bae J.W."/>
        </authorList>
    </citation>
    <scope>NUCLEOTIDE SEQUENCE [LARGE SCALE GENOMIC DNA]</scope>
    <source>
        <strain evidence="1 2">X49</strain>
    </source>
</reference>
<accession>A0A2Z2HGG5</accession>
<dbReference type="RefSeq" id="WP_086621000.1">
    <property type="nucleotide sequence ID" value="NZ_CP021323.1"/>
</dbReference>
<dbReference type="EMBL" id="CP021323">
    <property type="protein sequence ID" value="ARS52301.1"/>
    <property type="molecule type" value="Genomic_DNA"/>
</dbReference>
<protein>
    <submittedName>
        <fullName evidence="1">Uncharacterized protein</fullName>
    </submittedName>
</protein>
<organism evidence="1 2">
    <name type="scientific">Kushneria konosiri</name>
    <dbReference type="NCBI Taxonomy" id="698828"/>
    <lineage>
        <taxon>Bacteria</taxon>
        <taxon>Pseudomonadati</taxon>
        <taxon>Pseudomonadota</taxon>
        <taxon>Gammaproteobacteria</taxon>
        <taxon>Oceanospirillales</taxon>
        <taxon>Halomonadaceae</taxon>
        <taxon>Kushneria</taxon>
    </lineage>
</organism>
<dbReference type="AlphaFoldDB" id="A0A2Z2HGG5"/>
<evidence type="ECO:0000313" key="2">
    <source>
        <dbReference type="Proteomes" id="UP000250025"/>
    </source>
</evidence>
<evidence type="ECO:0000313" key="1">
    <source>
        <dbReference type="EMBL" id="ARS52301.1"/>
    </source>
</evidence>